<organism evidence="2 3">
    <name type="scientific">Cetraspora pellucida</name>
    <dbReference type="NCBI Taxonomy" id="1433469"/>
    <lineage>
        <taxon>Eukaryota</taxon>
        <taxon>Fungi</taxon>
        <taxon>Fungi incertae sedis</taxon>
        <taxon>Mucoromycota</taxon>
        <taxon>Glomeromycotina</taxon>
        <taxon>Glomeromycetes</taxon>
        <taxon>Diversisporales</taxon>
        <taxon>Gigasporaceae</taxon>
        <taxon>Cetraspora</taxon>
    </lineage>
</organism>
<keyword evidence="1" id="KW-0812">Transmembrane</keyword>
<evidence type="ECO:0000256" key="1">
    <source>
        <dbReference type="SAM" id="Phobius"/>
    </source>
</evidence>
<feature type="transmembrane region" description="Helical" evidence="1">
    <location>
        <begin position="18"/>
        <end position="39"/>
    </location>
</feature>
<comment type="caution">
    <text evidence="2">The sequence shown here is derived from an EMBL/GenBank/DDBJ whole genome shotgun (WGS) entry which is preliminary data.</text>
</comment>
<protein>
    <submittedName>
        <fullName evidence="2">166_t:CDS:1</fullName>
    </submittedName>
</protein>
<proteinExistence type="predicted"/>
<keyword evidence="1" id="KW-1133">Transmembrane helix</keyword>
<dbReference type="AlphaFoldDB" id="A0A9N9KDS6"/>
<accession>A0A9N9KDS6</accession>
<feature type="non-terminal residue" evidence="2">
    <location>
        <position position="40"/>
    </location>
</feature>
<dbReference type="Proteomes" id="UP000789759">
    <property type="component" value="Unassembled WGS sequence"/>
</dbReference>
<keyword evidence="1" id="KW-0472">Membrane</keyword>
<evidence type="ECO:0000313" key="2">
    <source>
        <dbReference type="EMBL" id="CAG8821166.1"/>
    </source>
</evidence>
<name>A0A9N9KDS6_9GLOM</name>
<keyword evidence="3" id="KW-1185">Reference proteome</keyword>
<dbReference type="EMBL" id="CAJVQA010050099">
    <property type="protein sequence ID" value="CAG8821166.1"/>
    <property type="molecule type" value="Genomic_DNA"/>
</dbReference>
<evidence type="ECO:0000313" key="3">
    <source>
        <dbReference type="Proteomes" id="UP000789759"/>
    </source>
</evidence>
<reference evidence="2" key="1">
    <citation type="submission" date="2021-06" db="EMBL/GenBank/DDBJ databases">
        <authorList>
            <person name="Kallberg Y."/>
            <person name="Tangrot J."/>
            <person name="Rosling A."/>
        </authorList>
    </citation>
    <scope>NUCLEOTIDE SEQUENCE</scope>
    <source>
        <strain evidence="2">FL966</strain>
    </source>
</reference>
<sequence length="40" mass="4589">MIIWFNRTNDCYTAASRHVFICPAFSVIVFVIVSVKVLVQ</sequence>
<gene>
    <name evidence="2" type="ORF">CPELLU_LOCUS19704</name>
</gene>